<evidence type="ECO:0000256" key="4">
    <source>
        <dbReference type="ARBA" id="ARBA00023125"/>
    </source>
</evidence>
<dbReference type="NCBIfam" id="TIGR02381">
    <property type="entry name" value="cspD"/>
    <property type="match status" value="1"/>
</dbReference>
<dbReference type="InterPro" id="IPR011129">
    <property type="entry name" value="CSD"/>
</dbReference>
<proteinExistence type="predicted"/>
<evidence type="ECO:0000256" key="3">
    <source>
        <dbReference type="ARBA" id="ARBA00022490"/>
    </source>
</evidence>
<dbReference type="EMBL" id="LJPM01000613">
    <property type="protein sequence ID" value="KPW08271.1"/>
    <property type="molecule type" value="Genomic_DNA"/>
</dbReference>
<dbReference type="SUPFAM" id="SSF50249">
    <property type="entry name" value="Nucleic acid-binding proteins"/>
    <property type="match status" value="1"/>
</dbReference>
<dbReference type="Pfam" id="PF00313">
    <property type="entry name" value="CSD"/>
    <property type="match status" value="1"/>
</dbReference>
<keyword evidence="4 7" id="KW-0238">DNA-binding</keyword>
<evidence type="ECO:0000256" key="5">
    <source>
        <dbReference type="SAM" id="MobiDB-lite"/>
    </source>
</evidence>
<dbReference type="InterPro" id="IPR012340">
    <property type="entry name" value="NA-bd_OB-fold"/>
</dbReference>
<comment type="subcellular location">
    <subcellularLocation>
        <location evidence="1">Cytoplasm</location>
    </subcellularLocation>
</comment>
<dbReference type="GO" id="GO:0005829">
    <property type="term" value="C:cytosol"/>
    <property type="evidence" value="ECO:0007669"/>
    <property type="project" value="UniProtKB-ARBA"/>
</dbReference>
<name>A0A0P9GT77_PSESX</name>
<dbReference type="Proteomes" id="UP000050297">
    <property type="component" value="Unassembled WGS sequence"/>
</dbReference>
<feature type="domain" description="CSD" evidence="6">
    <location>
        <begin position="3"/>
        <end position="69"/>
    </location>
</feature>
<evidence type="ECO:0000256" key="2">
    <source>
        <dbReference type="ARBA" id="ARBA00022318"/>
    </source>
</evidence>
<comment type="caution">
    <text evidence="7">The sequence shown here is derived from an EMBL/GenBank/DDBJ whole genome shotgun (WGS) entry which is preliminary data.</text>
</comment>
<gene>
    <name evidence="7" type="ORF">ALO91_02478</name>
</gene>
<evidence type="ECO:0000313" key="8">
    <source>
        <dbReference type="Proteomes" id="UP000050297"/>
    </source>
</evidence>
<dbReference type="RefSeq" id="WP_024639673.1">
    <property type="nucleotide sequence ID" value="NZ_LGAR01000051.1"/>
</dbReference>
<evidence type="ECO:0000313" key="7">
    <source>
        <dbReference type="EMBL" id="KPW08271.1"/>
    </source>
</evidence>
<dbReference type="InterPro" id="IPR002059">
    <property type="entry name" value="CSP_DNA-bd"/>
</dbReference>
<dbReference type="InterPro" id="IPR050181">
    <property type="entry name" value="Cold_shock_domain"/>
</dbReference>
<evidence type="ECO:0000256" key="1">
    <source>
        <dbReference type="ARBA" id="ARBA00004496"/>
    </source>
</evidence>
<dbReference type="AlphaFoldDB" id="A0A0P9GT77"/>
<feature type="region of interest" description="Disordered" evidence="5">
    <location>
        <begin position="64"/>
        <end position="94"/>
    </location>
</feature>
<reference evidence="7 8" key="1">
    <citation type="submission" date="2015-09" db="EMBL/GenBank/DDBJ databases">
        <title>Genome announcement of multiple Pseudomonas syringae strains.</title>
        <authorList>
            <person name="Thakur S."/>
            <person name="Wang P.W."/>
            <person name="Gong Y."/>
            <person name="Weir B.S."/>
            <person name="Guttman D.S."/>
        </authorList>
    </citation>
    <scope>NUCLEOTIDE SEQUENCE [LARGE SCALE GENOMIC DNA]</scope>
    <source>
        <strain evidence="7 8">ICMP2802</strain>
    </source>
</reference>
<organism evidence="7 8">
    <name type="scientific">Pseudomonas syringae pv. aceris</name>
    <dbReference type="NCBI Taxonomy" id="199198"/>
    <lineage>
        <taxon>Bacteria</taxon>
        <taxon>Pseudomonadati</taxon>
        <taxon>Pseudomonadota</taxon>
        <taxon>Gammaproteobacteria</taxon>
        <taxon>Pseudomonadales</taxon>
        <taxon>Pseudomonadaceae</taxon>
        <taxon>Pseudomonas</taxon>
        <taxon>Pseudomonas syringae</taxon>
    </lineage>
</organism>
<dbReference type="PATRIC" id="fig|199198.5.peg.3519"/>
<evidence type="ECO:0000259" key="6">
    <source>
        <dbReference type="PROSITE" id="PS51857"/>
    </source>
</evidence>
<dbReference type="GO" id="GO:0003677">
    <property type="term" value="F:DNA binding"/>
    <property type="evidence" value="ECO:0007669"/>
    <property type="project" value="UniProtKB-KW"/>
</dbReference>
<dbReference type="PROSITE" id="PS51857">
    <property type="entry name" value="CSD_2"/>
    <property type="match status" value="1"/>
</dbReference>
<dbReference type="PRINTS" id="PR00050">
    <property type="entry name" value="COLDSHOCK"/>
</dbReference>
<protein>
    <recommendedName>
        <fullName evidence="2">Cold shock-like protein CspD</fullName>
    </recommendedName>
</protein>
<dbReference type="Gene3D" id="2.40.50.140">
    <property type="entry name" value="Nucleic acid-binding proteins"/>
    <property type="match status" value="1"/>
</dbReference>
<sequence>MVMIEGKVKWFNNAKGFGFINAEGKSDEDLFVHFSAIEMDGYKTLKAGQKVRFEVAHGPKGLQAIKINSSEEKKQDPAKDTQPLLQQDHAHADA</sequence>
<dbReference type="GO" id="GO:0006355">
    <property type="term" value="P:regulation of DNA-templated transcription"/>
    <property type="evidence" value="ECO:0007669"/>
    <property type="project" value="InterPro"/>
</dbReference>
<dbReference type="FunFam" id="2.40.50.140:FF:000006">
    <property type="entry name" value="Cold shock protein CspC"/>
    <property type="match status" value="1"/>
</dbReference>
<accession>A0A0P9GT77</accession>
<dbReference type="InterPro" id="IPR012751">
    <property type="entry name" value="CspD"/>
</dbReference>
<keyword evidence="3" id="KW-0963">Cytoplasm</keyword>
<dbReference type="PANTHER" id="PTHR11544">
    <property type="entry name" value="COLD SHOCK DOMAIN CONTAINING PROTEINS"/>
    <property type="match status" value="1"/>
</dbReference>
<feature type="compositionally biased region" description="Basic and acidic residues" evidence="5">
    <location>
        <begin position="69"/>
        <end position="79"/>
    </location>
</feature>
<dbReference type="CDD" id="cd04458">
    <property type="entry name" value="CSP_CDS"/>
    <property type="match status" value="1"/>
</dbReference>
<dbReference type="SMART" id="SM00357">
    <property type="entry name" value="CSP"/>
    <property type="match status" value="1"/>
</dbReference>